<keyword evidence="4" id="KW-1185">Reference proteome</keyword>
<dbReference type="OrthoDB" id="531457at2"/>
<dbReference type="Proteomes" id="UP000029738">
    <property type="component" value="Unassembled WGS sequence"/>
</dbReference>
<dbReference type="EMBL" id="JHEG02000040">
    <property type="protein sequence ID" value="KIE11858.1"/>
    <property type="molecule type" value="Genomic_DNA"/>
</dbReference>
<evidence type="ECO:0000259" key="1">
    <source>
        <dbReference type="PROSITE" id="PS51725"/>
    </source>
</evidence>
<comment type="caution">
    <text evidence="3">The sequence shown here is derived from an EMBL/GenBank/DDBJ whole genome shotgun (WGS) entry which is preliminary data.</text>
</comment>
<evidence type="ECO:0000313" key="4">
    <source>
        <dbReference type="Proteomes" id="UP000029738"/>
    </source>
</evidence>
<evidence type="ECO:0000313" key="2">
    <source>
        <dbReference type="EMBL" id="KAF3884681.1"/>
    </source>
</evidence>
<feature type="domain" description="ABM" evidence="1">
    <location>
        <begin position="2"/>
        <end position="99"/>
    </location>
</feature>
<dbReference type="SUPFAM" id="SSF54909">
    <property type="entry name" value="Dimeric alpha+beta barrel"/>
    <property type="match status" value="1"/>
</dbReference>
<dbReference type="Gene3D" id="3.30.70.100">
    <property type="match status" value="1"/>
</dbReference>
<dbReference type="EMBL" id="JHEG04000001">
    <property type="protein sequence ID" value="KAF3884681.1"/>
    <property type="molecule type" value="Genomic_DNA"/>
</dbReference>
<dbReference type="RefSeq" id="WP_038075558.1">
    <property type="nucleotide sequence ID" value="NZ_JHEG04000001.1"/>
</dbReference>
<reference evidence="3" key="1">
    <citation type="journal article" date="2015" name="Genome Announc.">
        <title>Draft Genome Sequence of Tolypothrix boutellei Strain VB521301.</title>
        <authorList>
            <person name="Chandrababunaidu M.M."/>
            <person name="Singh D."/>
            <person name="Sen D."/>
            <person name="Bhan S."/>
            <person name="Das S."/>
            <person name="Gupta A."/>
            <person name="Adhikary S.P."/>
            <person name="Tripathy S."/>
        </authorList>
    </citation>
    <scope>NUCLEOTIDE SEQUENCE</scope>
    <source>
        <strain evidence="3">VB521301</strain>
    </source>
</reference>
<evidence type="ECO:0000313" key="3">
    <source>
        <dbReference type="EMBL" id="KIE11858.1"/>
    </source>
</evidence>
<dbReference type="InterPro" id="IPR007138">
    <property type="entry name" value="ABM_dom"/>
</dbReference>
<name>A0A0C1R845_9CYAN</name>
<dbReference type="PROSITE" id="PS51725">
    <property type="entry name" value="ABM"/>
    <property type="match status" value="1"/>
</dbReference>
<dbReference type="AlphaFoldDB" id="A0A0C1R845"/>
<dbReference type="Pfam" id="PF03992">
    <property type="entry name" value="ABM"/>
    <property type="match status" value="1"/>
</dbReference>
<dbReference type="InterPro" id="IPR011008">
    <property type="entry name" value="Dimeric_a/b-barrel"/>
</dbReference>
<organism evidence="3">
    <name type="scientific">Tolypothrix bouteillei VB521301</name>
    <dbReference type="NCBI Taxonomy" id="1479485"/>
    <lineage>
        <taxon>Bacteria</taxon>
        <taxon>Bacillati</taxon>
        <taxon>Cyanobacteriota</taxon>
        <taxon>Cyanophyceae</taxon>
        <taxon>Nostocales</taxon>
        <taxon>Tolypothrichaceae</taxon>
        <taxon>Tolypothrix</taxon>
    </lineage>
</organism>
<proteinExistence type="predicted"/>
<dbReference type="NCBIfam" id="TIGR03792">
    <property type="entry name" value="TIGR03792 family protein"/>
    <property type="match status" value="1"/>
</dbReference>
<accession>A0A0C1R845</accession>
<dbReference type="STRING" id="1479485.DA73_0213735"/>
<sequence length="102" mass="11954">MVIELLKVKIPPEQREKFIQKDAEIWTPALAKYPGFLGKEVWINPNDAAEVVFIIRWATREQWKAIPQGDLEAIEKKFTQALGFPQKIVESEEYQVRKFPQK</sequence>
<dbReference type="InterPro" id="IPR022512">
    <property type="entry name" value="CHP03792"/>
</dbReference>
<protein>
    <submittedName>
        <fullName evidence="3">Cyanobacterial protein, TIGR03792 family</fullName>
    </submittedName>
    <submittedName>
        <fullName evidence="2">TIGR03792 family protein</fullName>
    </submittedName>
</protein>
<gene>
    <name evidence="3" type="ORF">DA73_0213735</name>
    <name evidence="2" type="ORF">DA73_0400003735</name>
</gene>
<reference evidence="2" key="2">
    <citation type="submission" date="2019-11" db="EMBL/GenBank/DDBJ databases">
        <title>Improved Assembly of Tolypothrix boutellei genome.</title>
        <authorList>
            <person name="Sarangi A.N."/>
            <person name="Mukherjee M."/>
            <person name="Ghosh S."/>
            <person name="Singh D."/>
            <person name="Das A."/>
            <person name="Kant S."/>
            <person name="Prusty A."/>
            <person name="Tripathy S."/>
        </authorList>
    </citation>
    <scope>NUCLEOTIDE SEQUENCE</scope>
    <source>
        <strain evidence="2">VB521301</strain>
    </source>
</reference>